<sequence length="135" mass="14609">MLNQKNTTPSSMMMSAERTSGHTDLLDGIQPMTGNLPVLLITNVLRGKLASPPISCRFFLQLNRAVTEKLEPRVLGEAGVGVEVATVGRVYTGMAPGSSLQAIPLRHDERMSMHGSEVTDSPKRHGEHAQSPEHP</sequence>
<name>A0A553MV31_9TELE</name>
<evidence type="ECO:0000256" key="1">
    <source>
        <dbReference type="SAM" id="MobiDB-lite"/>
    </source>
</evidence>
<dbReference type="EMBL" id="SRMA01027249">
    <property type="protein sequence ID" value="TRY57007.1"/>
    <property type="molecule type" value="Genomic_DNA"/>
</dbReference>
<gene>
    <name evidence="2" type="ORF">DNTS_023920</name>
</gene>
<dbReference type="Proteomes" id="UP000316079">
    <property type="component" value="Unassembled WGS sequence"/>
</dbReference>
<feature type="compositionally biased region" description="Basic and acidic residues" evidence="1">
    <location>
        <begin position="120"/>
        <end position="135"/>
    </location>
</feature>
<comment type="caution">
    <text evidence="2">The sequence shown here is derived from an EMBL/GenBank/DDBJ whole genome shotgun (WGS) entry which is preliminary data.</text>
</comment>
<evidence type="ECO:0000313" key="2">
    <source>
        <dbReference type="EMBL" id="TRY57007.1"/>
    </source>
</evidence>
<feature type="region of interest" description="Disordered" evidence="1">
    <location>
        <begin position="99"/>
        <end position="135"/>
    </location>
</feature>
<protein>
    <submittedName>
        <fullName evidence="2">Uncharacterized protein</fullName>
    </submittedName>
</protein>
<reference evidence="2 3" key="1">
    <citation type="journal article" date="2019" name="Sci. Data">
        <title>Hybrid genome assembly and annotation of Danionella translucida.</title>
        <authorList>
            <person name="Kadobianskyi M."/>
            <person name="Schulze L."/>
            <person name="Schuelke M."/>
            <person name="Judkewitz B."/>
        </authorList>
    </citation>
    <scope>NUCLEOTIDE SEQUENCE [LARGE SCALE GENOMIC DNA]</scope>
    <source>
        <strain evidence="2 3">Bolton</strain>
    </source>
</reference>
<proteinExistence type="predicted"/>
<dbReference type="AlphaFoldDB" id="A0A553MV31"/>
<keyword evidence="3" id="KW-1185">Reference proteome</keyword>
<organism evidence="2 3">
    <name type="scientific">Danionella cerebrum</name>
    <dbReference type="NCBI Taxonomy" id="2873325"/>
    <lineage>
        <taxon>Eukaryota</taxon>
        <taxon>Metazoa</taxon>
        <taxon>Chordata</taxon>
        <taxon>Craniata</taxon>
        <taxon>Vertebrata</taxon>
        <taxon>Euteleostomi</taxon>
        <taxon>Actinopterygii</taxon>
        <taxon>Neopterygii</taxon>
        <taxon>Teleostei</taxon>
        <taxon>Ostariophysi</taxon>
        <taxon>Cypriniformes</taxon>
        <taxon>Danionidae</taxon>
        <taxon>Danioninae</taxon>
        <taxon>Danionella</taxon>
    </lineage>
</organism>
<accession>A0A553MV31</accession>
<evidence type="ECO:0000313" key="3">
    <source>
        <dbReference type="Proteomes" id="UP000316079"/>
    </source>
</evidence>